<reference evidence="2 3" key="2">
    <citation type="submission" date="2020-04" db="EMBL/GenBank/DDBJ databases">
        <title>Complete genome sequence of Alteromonas pelagimontana 5.12T.</title>
        <authorList>
            <person name="Sinha R.K."/>
            <person name="Krishnan K.P."/>
            <person name="Kurian J.P."/>
        </authorList>
    </citation>
    <scope>NUCLEOTIDE SEQUENCE [LARGE SCALE GENOMIC DNA]</scope>
    <source>
        <strain evidence="2 3">5.12</strain>
    </source>
</reference>
<dbReference type="RefSeq" id="WP_075609769.1">
    <property type="nucleotide sequence ID" value="NZ_CP052766.1"/>
</dbReference>
<evidence type="ECO:0000256" key="1">
    <source>
        <dbReference type="SAM" id="Phobius"/>
    </source>
</evidence>
<evidence type="ECO:0008006" key="4">
    <source>
        <dbReference type="Google" id="ProtNLM"/>
    </source>
</evidence>
<reference evidence="3" key="1">
    <citation type="submission" date="2014-12" db="EMBL/GenBank/DDBJ databases">
        <title>Complete genome sequence of a multi-drug resistant Klebsiella pneumoniae.</title>
        <authorList>
            <person name="Hua X."/>
            <person name="Chen Q."/>
            <person name="Li X."/>
            <person name="Feng Y."/>
            <person name="Ruan Z."/>
            <person name="Yu Y."/>
        </authorList>
    </citation>
    <scope>NUCLEOTIDE SEQUENCE [LARGE SCALE GENOMIC DNA]</scope>
    <source>
        <strain evidence="3">5.12</strain>
    </source>
</reference>
<keyword evidence="1" id="KW-0812">Transmembrane</keyword>
<feature type="transmembrane region" description="Helical" evidence="1">
    <location>
        <begin position="49"/>
        <end position="68"/>
    </location>
</feature>
<evidence type="ECO:0000313" key="3">
    <source>
        <dbReference type="Proteomes" id="UP000219285"/>
    </source>
</evidence>
<protein>
    <recommendedName>
        <fullName evidence="4">DUF4234 domain-containing protein</fullName>
    </recommendedName>
</protein>
<feature type="transmembrane region" description="Helical" evidence="1">
    <location>
        <begin position="17"/>
        <end position="37"/>
    </location>
</feature>
<dbReference type="KEGG" id="apel:CA267_016510"/>
<dbReference type="AlphaFoldDB" id="A0A6M4MGZ3"/>
<feature type="transmembrane region" description="Helical" evidence="1">
    <location>
        <begin position="95"/>
        <end position="114"/>
    </location>
</feature>
<dbReference type="OrthoDB" id="5830026at2"/>
<feature type="transmembrane region" description="Helical" evidence="1">
    <location>
        <begin position="121"/>
        <end position="139"/>
    </location>
</feature>
<gene>
    <name evidence="2" type="ORF">CA267_016510</name>
</gene>
<keyword evidence="1" id="KW-1133">Transmembrane helix</keyword>
<feature type="transmembrane region" description="Helical" evidence="1">
    <location>
        <begin position="159"/>
        <end position="181"/>
    </location>
</feature>
<keyword evidence="1" id="KW-0472">Membrane</keyword>
<evidence type="ECO:0000313" key="2">
    <source>
        <dbReference type="EMBL" id="QJR82237.1"/>
    </source>
</evidence>
<dbReference type="EMBL" id="CP052766">
    <property type="protein sequence ID" value="QJR82237.1"/>
    <property type="molecule type" value="Genomic_DNA"/>
</dbReference>
<name>A0A6M4MGZ3_9ALTE</name>
<sequence>MQTPSEAPVTAPPRRSFLAALLFFCTAGLYAPIWFALVIRDCRRITGQALSPFLWIFVPGFFFLQPFALPRFFHALRDAEKAVGVKGWRSFTDHIWMAGFFACSLYFWISYLFGTEDYIDILVFLANLIWLILLHHRINRLRRCCNNAPIMPRYAGYNPIEWAAVVVFAPILAAIFGYVLYQQISLAMIKEYEPLSTVELAEKGISIPLSQSGWRPLKVRKADKGEAVFKMMGPLKTMNYLVYIYSDGDSFNLLAENRYQAFIDNMDAPICSSHRELRGNSARLRSFIVCEGTMDGSHQLYVSTLLEGNKRFVEIAGSFSGSQRELKKYRDAFIADAQGLKIND</sequence>
<keyword evidence="3" id="KW-1185">Reference proteome</keyword>
<proteinExistence type="predicted"/>
<accession>A0A6M4MGZ3</accession>
<organism evidence="2 3">
    <name type="scientific">Alteromonas pelagimontana</name>
    <dbReference type="NCBI Taxonomy" id="1858656"/>
    <lineage>
        <taxon>Bacteria</taxon>
        <taxon>Pseudomonadati</taxon>
        <taxon>Pseudomonadota</taxon>
        <taxon>Gammaproteobacteria</taxon>
        <taxon>Alteromonadales</taxon>
        <taxon>Alteromonadaceae</taxon>
        <taxon>Alteromonas/Salinimonas group</taxon>
        <taxon>Alteromonas</taxon>
    </lineage>
</organism>
<dbReference type="Proteomes" id="UP000219285">
    <property type="component" value="Chromosome"/>
</dbReference>